<proteinExistence type="predicted"/>
<dbReference type="InterPro" id="IPR046341">
    <property type="entry name" value="SET_dom_sf"/>
</dbReference>
<dbReference type="GO" id="GO:0005634">
    <property type="term" value="C:nucleus"/>
    <property type="evidence" value="ECO:0007669"/>
    <property type="project" value="TreeGrafter"/>
</dbReference>
<keyword evidence="2" id="KW-1185">Reference proteome</keyword>
<dbReference type="Gene3D" id="3.90.1410.10">
    <property type="entry name" value="set domain protein methyltransferase, domain 1"/>
    <property type="match status" value="1"/>
</dbReference>
<dbReference type="EMBL" id="KI669465">
    <property type="protein sequence ID" value="OCF55714.1"/>
    <property type="molecule type" value="Genomic_DNA"/>
</dbReference>
<protein>
    <submittedName>
        <fullName evidence="1">Uncharacterized protein</fullName>
    </submittedName>
</protein>
<accession>A0A1B9IK15</accession>
<dbReference type="SUPFAM" id="SSF82199">
    <property type="entry name" value="SET domain"/>
    <property type="match status" value="1"/>
</dbReference>
<gene>
    <name evidence="1" type="ORF">L486_06465</name>
</gene>
<reference evidence="1 2" key="1">
    <citation type="submission" date="2013-07" db="EMBL/GenBank/DDBJ databases">
        <title>The Genome Sequence of Kwoniella mangroviensis CBS10435.</title>
        <authorList>
            <consortium name="The Broad Institute Genome Sequencing Platform"/>
            <person name="Cuomo C."/>
            <person name="Litvintseva A."/>
            <person name="Chen Y."/>
            <person name="Heitman J."/>
            <person name="Sun S."/>
            <person name="Springer D."/>
            <person name="Dromer F."/>
            <person name="Young S.K."/>
            <person name="Zeng Q."/>
            <person name="Gargeya S."/>
            <person name="Fitzgerald M."/>
            <person name="Abouelleil A."/>
            <person name="Alvarado L."/>
            <person name="Berlin A.M."/>
            <person name="Chapman S.B."/>
            <person name="Dewar J."/>
            <person name="Goldberg J."/>
            <person name="Griggs A."/>
            <person name="Gujja S."/>
            <person name="Hansen M."/>
            <person name="Howarth C."/>
            <person name="Imamovic A."/>
            <person name="Larimer J."/>
            <person name="McCowan C."/>
            <person name="Murphy C."/>
            <person name="Pearson M."/>
            <person name="Priest M."/>
            <person name="Roberts A."/>
            <person name="Saif S."/>
            <person name="Shea T."/>
            <person name="Sykes S."/>
            <person name="Wortman J."/>
            <person name="Nusbaum C."/>
            <person name="Birren B."/>
        </authorList>
    </citation>
    <scope>NUCLEOTIDE SEQUENCE [LARGE SCALE GENOMIC DNA]</scope>
    <source>
        <strain evidence="1 2">CBS 10435</strain>
    </source>
</reference>
<dbReference type="CDD" id="cd10527">
    <property type="entry name" value="SET_LSMT"/>
    <property type="match status" value="1"/>
</dbReference>
<dbReference type="STRING" id="1331196.A0A1B9IK15"/>
<dbReference type="GO" id="GO:0016279">
    <property type="term" value="F:protein-lysine N-methyltransferase activity"/>
    <property type="evidence" value="ECO:0007669"/>
    <property type="project" value="TreeGrafter"/>
</dbReference>
<sequence length="531" mass="61121">MTPHGLFSNWPPPSKEILKEWLDRQSIIRDDSLKIVDMDDGDGWRLLSGREMDIGELICSIPKTSILSHRTSSLPPLPPLPSSSSCNEGSMNSITILHLSLCLLHEYRLGQGSPFYGYLQSLPRDIIGLPIFWDLPEICGEDGKEAKKWLRGTEAERELRVREEQGLRLSDLQLFYSHYSSHLPPTTSHPQPSPIQAFYHAFSLISTRAFMIDLYHLIALCPFADILNHHPTLPNTSLSSDDFVCHLCGSLKTCPEHDITNSQGIAYRLLHLIPRDIQRIEDEPQDTIELRVERPIVKKGQEVWNSYGDGLSDAKLLVEWGFLGEEYTGDGLVWDLEDLHLKGEGESEGYWELFDQALNNFIYQDSAEHEDEEERILCGRNEQHPRLLNLDQSGRISINIFSLLWLNQIRSRRKGQENLKAEDLELLLQAIKQIESIWKISIDEEYTDYDTLLIDDLVEVIQQLIDLLKKRIGKMYRCDSSEDALFKMRDDLPQKDRYQYMAMTLSINERVLINSTLNKWNDLLDFIVASS</sequence>
<dbReference type="Proteomes" id="UP000092583">
    <property type="component" value="Unassembled WGS sequence"/>
</dbReference>
<dbReference type="AlphaFoldDB" id="A0A1B9IK15"/>
<reference evidence="2" key="2">
    <citation type="submission" date="2013-12" db="EMBL/GenBank/DDBJ databases">
        <title>Evolution of pathogenesis and genome organization in the Tremellales.</title>
        <authorList>
            <person name="Cuomo C."/>
            <person name="Litvintseva A."/>
            <person name="Heitman J."/>
            <person name="Chen Y."/>
            <person name="Sun S."/>
            <person name="Springer D."/>
            <person name="Dromer F."/>
            <person name="Young S."/>
            <person name="Zeng Q."/>
            <person name="Chapman S."/>
            <person name="Gujja S."/>
            <person name="Saif S."/>
            <person name="Birren B."/>
        </authorList>
    </citation>
    <scope>NUCLEOTIDE SEQUENCE [LARGE SCALE GENOMIC DNA]</scope>
    <source>
        <strain evidence="2">CBS 10435</strain>
    </source>
</reference>
<evidence type="ECO:0000313" key="1">
    <source>
        <dbReference type="EMBL" id="OCF55714.1"/>
    </source>
</evidence>
<dbReference type="PANTHER" id="PTHR13271:SF34">
    <property type="entry name" value="N-LYSINE METHYLTRANSFERASE SETD6"/>
    <property type="match status" value="1"/>
</dbReference>
<dbReference type="OrthoDB" id="441812at2759"/>
<organism evidence="1 2">
    <name type="scientific">Kwoniella mangroviensis CBS 10435</name>
    <dbReference type="NCBI Taxonomy" id="1331196"/>
    <lineage>
        <taxon>Eukaryota</taxon>
        <taxon>Fungi</taxon>
        <taxon>Dikarya</taxon>
        <taxon>Basidiomycota</taxon>
        <taxon>Agaricomycotina</taxon>
        <taxon>Tremellomycetes</taxon>
        <taxon>Tremellales</taxon>
        <taxon>Cryptococcaceae</taxon>
        <taxon>Kwoniella</taxon>
    </lineage>
</organism>
<evidence type="ECO:0000313" key="2">
    <source>
        <dbReference type="Proteomes" id="UP000092583"/>
    </source>
</evidence>
<dbReference type="InterPro" id="IPR050600">
    <property type="entry name" value="SETD3_SETD6_MTase"/>
</dbReference>
<name>A0A1B9IK15_9TREE</name>
<dbReference type="PANTHER" id="PTHR13271">
    <property type="entry name" value="UNCHARACTERIZED PUTATIVE METHYLTRANSFERASE"/>
    <property type="match status" value="1"/>
</dbReference>